<name>A0A7N9D762_MACFA</name>
<reference evidence="1 2" key="1">
    <citation type="submission" date="2013-03" db="EMBL/GenBank/DDBJ databases">
        <authorList>
            <person name="Warren W."/>
            <person name="Wilson R.K."/>
        </authorList>
    </citation>
    <scope>NUCLEOTIDE SEQUENCE</scope>
</reference>
<dbReference type="Proteomes" id="UP000233100">
    <property type="component" value="Chromosome 3"/>
</dbReference>
<sequence>KVPSISQSEAFASFSVRFNVKYKNSIFDQARWLPPVIPALWKAKAGRSPVVRSSRPAWSTWRNPVSTTNTKISWAWCCTLVIPAAGEVEAGESLEPRWRRLQ</sequence>
<reference evidence="1" key="2">
    <citation type="submission" date="2025-08" db="UniProtKB">
        <authorList>
            <consortium name="Ensembl"/>
        </authorList>
    </citation>
    <scope>IDENTIFICATION</scope>
</reference>
<dbReference type="Ensembl" id="ENSMFAT00000084322.1">
    <property type="protein sequence ID" value="ENSMFAP00000058336.1"/>
    <property type="gene ID" value="ENSMFAG00000051898.1"/>
</dbReference>
<protein>
    <submittedName>
        <fullName evidence="1">Uncharacterized protein</fullName>
    </submittedName>
</protein>
<accession>A0A7N9D762</accession>
<evidence type="ECO:0000313" key="2">
    <source>
        <dbReference type="Proteomes" id="UP000233100"/>
    </source>
</evidence>
<keyword evidence="2" id="KW-1185">Reference proteome</keyword>
<dbReference type="AlphaFoldDB" id="A0A7N9D762"/>
<dbReference type="GeneTree" id="ENSGT00940000163244"/>
<reference evidence="1" key="3">
    <citation type="submission" date="2025-09" db="UniProtKB">
        <authorList>
            <consortium name="Ensembl"/>
        </authorList>
    </citation>
    <scope>IDENTIFICATION</scope>
</reference>
<evidence type="ECO:0000313" key="1">
    <source>
        <dbReference type="Ensembl" id="ENSMFAP00000058336.1"/>
    </source>
</evidence>
<proteinExistence type="predicted"/>
<organism evidence="1 2">
    <name type="scientific">Macaca fascicularis</name>
    <name type="common">Crab-eating macaque</name>
    <name type="synonym">Cynomolgus monkey</name>
    <dbReference type="NCBI Taxonomy" id="9541"/>
    <lineage>
        <taxon>Eukaryota</taxon>
        <taxon>Metazoa</taxon>
        <taxon>Chordata</taxon>
        <taxon>Craniata</taxon>
        <taxon>Vertebrata</taxon>
        <taxon>Euteleostomi</taxon>
        <taxon>Mammalia</taxon>
        <taxon>Eutheria</taxon>
        <taxon>Euarchontoglires</taxon>
        <taxon>Primates</taxon>
        <taxon>Haplorrhini</taxon>
        <taxon>Catarrhini</taxon>
        <taxon>Cercopithecidae</taxon>
        <taxon>Cercopithecinae</taxon>
        <taxon>Macaca</taxon>
    </lineage>
</organism>